<dbReference type="InterPro" id="IPR012337">
    <property type="entry name" value="RNaseH-like_sf"/>
</dbReference>
<keyword evidence="1" id="KW-0064">Aspartyl protease</keyword>
<dbReference type="SUPFAM" id="SSF53098">
    <property type="entry name" value="Ribonuclease H-like"/>
    <property type="match status" value="1"/>
</dbReference>
<dbReference type="EMBL" id="JBBWWQ010000021">
    <property type="protein sequence ID" value="KAK8913679.1"/>
    <property type="molecule type" value="Genomic_DNA"/>
</dbReference>
<dbReference type="Pfam" id="PF07727">
    <property type="entry name" value="RVT_2"/>
    <property type="match status" value="1"/>
</dbReference>
<dbReference type="Pfam" id="PF13976">
    <property type="entry name" value="gag_pre-integrs"/>
    <property type="match status" value="1"/>
</dbReference>
<accession>A0AAP0ASE5</accession>
<organism evidence="4 5">
    <name type="scientific">Platanthera zijinensis</name>
    <dbReference type="NCBI Taxonomy" id="2320716"/>
    <lineage>
        <taxon>Eukaryota</taxon>
        <taxon>Viridiplantae</taxon>
        <taxon>Streptophyta</taxon>
        <taxon>Embryophyta</taxon>
        <taxon>Tracheophyta</taxon>
        <taxon>Spermatophyta</taxon>
        <taxon>Magnoliopsida</taxon>
        <taxon>Liliopsida</taxon>
        <taxon>Asparagales</taxon>
        <taxon>Orchidaceae</taxon>
        <taxon>Orchidoideae</taxon>
        <taxon>Orchideae</taxon>
        <taxon>Orchidinae</taxon>
        <taxon>Platanthera</taxon>
    </lineage>
</organism>
<keyword evidence="1" id="KW-0645">Protease</keyword>
<feature type="compositionally biased region" description="Pro residues" evidence="2">
    <location>
        <begin position="135"/>
        <end position="144"/>
    </location>
</feature>
<feature type="region of interest" description="Disordered" evidence="2">
    <location>
        <begin position="121"/>
        <end position="167"/>
    </location>
</feature>
<sequence>MYHETAKSIWDELHSLYSGKDSLQHLYDILTDLVALDAGGAPDMTLFVARAKTLAEAWILHQPSTSDHAAQRAQKEAVCIAIMMVCLPPHLQTIRTQVLASPTVPSLSEICSMLLRVTPPPDAPAPTSSALLQQAPPPLLPLPPAARGGRSGSRGRGRGGRGRPKCSYCGKDGHLEATCYRKNGYPPRPTASVAADASSPASPDLEAVRLQLQHLQGLLNPPPASLASTYVSQAGTACLSTGPSWIMDSGATHHITSQQPATYSDSPHPRSITVANGALVPVSGSTDISLSPSFPLRSALHVPSSPFNLLSVGRLTADLDCSVIFTSSSFVIQDRRTRTTIGKGGLRNGLYLLDTPPTILSSVSSVSSTEWHRHLGHAPLPVLQRALPDISLHPFQCESCILGKQPRSSYPAHCTRSSAPFDLLHSDVWGPYKTTSISDFRYFITFIDDYSRMTWLYLLRDRSELPRIFRAFVAETRTQFHTTIKTVRTDNAREYTGHDFATICSEFGIIHQTSCAYTPQQNGVAERKNRHLLDVTRSLMLQMHVPKHYWNFAVSTACFSSTVSLPPSSTMLLRSACCFPRLRLSLFRPVSLKGSLCYSPVTRKLSVSADVTFRETQPFFSDSLTTPIPSAHLPPSIPRPVLPVTTPLLPVQPALPPVPPAPPISRVYTRRPRCSMAPLQSASTMVTPRPADQVQTSTAHPLAHYVSLDRLSPHLHAFATSLSSVSVPNFVQEALEHPGWRDAMEEEMAALWTNQTWTLVPLPPGQKPVGCKWVFVIKHAADGTIDRLKARLVARGFTQQQGLDYEETFSPVAKLNTVRVLLSVAVHRQWPLLQLDVKNAFLNGDLQETVYMQQPPGFETTGESQVCHLRKALYGLKQSPRAWFDKFSKALREIGFTRSSADFSLFTRHRSTGTVLLLVYVDDIIITGNDSNGILAVKRHLSTVFQTKDLGPLRYFLGLEVARRPDGLILSQRKYCTDLLHDAGYSGYKPIDTPMDVNHKLCAQASDSDILLENPEYYRRLVGKLIYLTVTRPDISFAVGIVSRYMHSPRSSHLQAVERILRYLKTAPGQGLVYKVSSSTPTLVAYSDADYAGSLDDRRSTSGFCTYFGGHLITWRSKKQAVVARSSAEAEYRAMASLVSELTWLECLLTDLGVKLPSPALLLCDSQAAIHIAKNPVFHERTKHIEVDCHFIREKVQLKKIDLRHVPGTEQVADVLTKALSSTLFYQCLSKLGAYDLYAPACGGVLEKPMAADNWKVLKELEKAAKVYWSAKDRLPPRTIKIDMNIEIDLAYALKVRECPQLLFLKGNKILYREKEMRTADELVHMIAHFYYNAKRPSWIDPAAVSPL</sequence>
<evidence type="ECO:0000313" key="5">
    <source>
        <dbReference type="Proteomes" id="UP001418222"/>
    </source>
</evidence>
<dbReference type="InterPro" id="IPR036397">
    <property type="entry name" value="RNaseH_sf"/>
</dbReference>
<dbReference type="GO" id="GO:0003676">
    <property type="term" value="F:nucleic acid binding"/>
    <property type="evidence" value="ECO:0007669"/>
    <property type="project" value="InterPro"/>
</dbReference>
<feature type="compositionally biased region" description="Low complexity" evidence="2">
    <location>
        <begin position="125"/>
        <end position="134"/>
    </location>
</feature>
<dbReference type="Pfam" id="PF00665">
    <property type="entry name" value="rve"/>
    <property type="match status" value="1"/>
</dbReference>
<dbReference type="InterPro" id="IPR001584">
    <property type="entry name" value="Integrase_cat-core"/>
</dbReference>
<name>A0AAP0ASE5_9ASPA</name>
<keyword evidence="1" id="KW-0378">Hydrolase</keyword>
<dbReference type="InterPro" id="IPR013103">
    <property type="entry name" value="RVT_2"/>
</dbReference>
<dbReference type="Pfam" id="PF22936">
    <property type="entry name" value="Pol_BBD"/>
    <property type="match status" value="1"/>
</dbReference>
<dbReference type="PROSITE" id="PS50994">
    <property type="entry name" value="INTEGRASE"/>
    <property type="match status" value="1"/>
</dbReference>
<dbReference type="CDD" id="cd09272">
    <property type="entry name" value="RNase_HI_RT_Ty1"/>
    <property type="match status" value="1"/>
</dbReference>
<comment type="caution">
    <text evidence="4">The sequence shown here is derived from an EMBL/GenBank/DDBJ whole genome shotgun (WGS) entry which is preliminary data.</text>
</comment>
<evidence type="ECO:0000313" key="4">
    <source>
        <dbReference type="EMBL" id="KAK8913679.1"/>
    </source>
</evidence>
<dbReference type="PANTHER" id="PTHR11439">
    <property type="entry name" value="GAG-POL-RELATED RETROTRANSPOSON"/>
    <property type="match status" value="1"/>
</dbReference>
<dbReference type="GO" id="GO:0015074">
    <property type="term" value="P:DNA integration"/>
    <property type="evidence" value="ECO:0007669"/>
    <property type="project" value="InterPro"/>
</dbReference>
<dbReference type="Gene3D" id="3.30.420.10">
    <property type="entry name" value="Ribonuclease H-like superfamily/Ribonuclease H"/>
    <property type="match status" value="1"/>
</dbReference>
<feature type="compositionally biased region" description="Basic residues" evidence="2">
    <location>
        <begin position="153"/>
        <end position="164"/>
    </location>
</feature>
<dbReference type="GO" id="GO:0004190">
    <property type="term" value="F:aspartic-type endopeptidase activity"/>
    <property type="evidence" value="ECO:0007669"/>
    <property type="project" value="UniProtKB-KW"/>
</dbReference>
<evidence type="ECO:0000256" key="1">
    <source>
        <dbReference type="ARBA" id="ARBA00022750"/>
    </source>
</evidence>
<proteinExistence type="predicted"/>
<keyword evidence="5" id="KW-1185">Reference proteome</keyword>
<dbReference type="Gene3D" id="3.40.30.10">
    <property type="entry name" value="Glutaredoxin"/>
    <property type="match status" value="1"/>
</dbReference>
<feature type="domain" description="Integrase catalytic" evidence="3">
    <location>
        <begin position="416"/>
        <end position="540"/>
    </location>
</feature>
<dbReference type="InterPro" id="IPR054722">
    <property type="entry name" value="PolX-like_BBD"/>
</dbReference>
<gene>
    <name evidence="4" type="ORF">KSP39_PZI023754</name>
</gene>
<dbReference type="InterPro" id="IPR043502">
    <property type="entry name" value="DNA/RNA_pol_sf"/>
</dbReference>
<protein>
    <recommendedName>
        <fullName evidence="3">Integrase catalytic domain-containing protein</fullName>
    </recommendedName>
</protein>
<evidence type="ECO:0000256" key="2">
    <source>
        <dbReference type="SAM" id="MobiDB-lite"/>
    </source>
</evidence>
<evidence type="ECO:0000259" key="3">
    <source>
        <dbReference type="PROSITE" id="PS50994"/>
    </source>
</evidence>
<dbReference type="PANTHER" id="PTHR11439:SF470">
    <property type="entry name" value="CYSTEINE-RICH RLK (RECEPTOR-LIKE PROTEIN KINASE) 8"/>
    <property type="match status" value="1"/>
</dbReference>
<dbReference type="SUPFAM" id="SSF56672">
    <property type="entry name" value="DNA/RNA polymerases"/>
    <property type="match status" value="1"/>
</dbReference>
<dbReference type="InterPro" id="IPR025724">
    <property type="entry name" value="GAG-pre-integrase_dom"/>
</dbReference>
<dbReference type="Proteomes" id="UP001418222">
    <property type="component" value="Unassembled WGS sequence"/>
</dbReference>
<reference evidence="4 5" key="1">
    <citation type="journal article" date="2022" name="Nat. Plants">
        <title>Genomes of leafy and leafless Platanthera orchids illuminate the evolution of mycoheterotrophy.</title>
        <authorList>
            <person name="Li M.H."/>
            <person name="Liu K.W."/>
            <person name="Li Z."/>
            <person name="Lu H.C."/>
            <person name="Ye Q.L."/>
            <person name="Zhang D."/>
            <person name="Wang J.Y."/>
            <person name="Li Y.F."/>
            <person name="Zhong Z.M."/>
            <person name="Liu X."/>
            <person name="Yu X."/>
            <person name="Liu D.K."/>
            <person name="Tu X.D."/>
            <person name="Liu B."/>
            <person name="Hao Y."/>
            <person name="Liao X.Y."/>
            <person name="Jiang Y.T."/>
            <person name="Sun W.H."/>
            <person name="Chen J."/>
            <person name="Chen Y.Q."/>
            <person name="Ai Y."/>
            <person name="Zhai J.W."/>
            <person name="Wu S.S."/>
            <person name="Zhou Z."/>
            <person name="Hsiao Y.Y."/>
            <person name="Wu W.L."/>
            <person name="Chen Y.Y."/>
            <person name="Lin Y.F."/>
            <person name="Hsu J.L."/>
            <person name="Li C.Y."/>
            <person name="Wang Z.W."/>
            <person name="Zhao X."/>
            <person name="Zhong W.Y."/>
            <person name="Ma X.K."/>
            <person name="Ma L."/>
            <person name="Huang J."/>
            <person name="Chen G.Z."/>
            <person name="Huang M.Z."/>
            <person name="Huang L."/>
            <person name="Peng D.H."/>
            <person name="Luo Y.B."/>
            <person name="Zou S.Q."/>
            <person name="Chen S.P."/>
            <person name="Lan S."/>
            <person name="Tsai W.C."/>
            <person name="Van de Peer Y."/>
            <person name="Liu Z.J."/>
        </authorList>
    </citation>
    <scope>NUCLEOTIDE SEQUENCE [LARGE SCALE GENOMIC DNA]</scope>
    <source>
        <strain evidence="4">Lor287</strain>
    </source>
</reference>